<dbReference type="Pfam" id="PF02321">
    <property type="entry name" value="OEP"/>
    <property type="match status" value="1"/>
</dbReference>
<dbReference type="AlphaFoldDB" id="A0A316HV30"/>
<dbReference type="InterPro" id="IPR010131">
    <property type="entry name" value="MdtP/NodT-like"/>
</dbReference>
<sequence>MWVLYPLYSKKRKYKLIYTVKLKLICLFITIAVVTNRLQAQETSFIKDINYPYLEKLIATAKKNYPEVKARQSQVAAAKGFYNATAFSWLDGLTASYIYSPQTSINISQPTIFKGYQIAISLNIGQLFSRPGTVKQAKENYKVAQFQQAEYMLSLEAQVKRFYFAYLEAQAELRLRANAVIDAESAVKQLKYAFQKGETTFQIYNEQLNSLYNQNSFKVQAELATFTAKTNLEELLGIKLEDVK</sequence>
<dbReference type="PANTHER" id="PTHR30203:SF24">
    <property type="entry name" value="BLR4935 PROTEIN"/>
    <property type="match status" value="1"/>
</dbReference>
<comment type="similarity">
    <text evidence="1">Belongs to the outer membrane factor (OMF) (TC 1.B.17) family.</text>
</comment>
<dbReference type="PANTHER" id="PTHR30203">
    <property type="entry name" value="OUTER MEMBRANE CATION EFFLUX PROTEIN"/>
    <property type="match status" value="1"/>
</dbReference>
<comment type="caution">
    <text evidence="2">The sequence shown here is derived from an EMBL/GenBank/DDBJ whole genome shotgun (WGS) entry which is preliminary data.</text>
</comment>
<organism evidence="2 3">
    <name type="scientific">Mucilaginibacter oryzae</name>
    <dbReference type="NCBI Taxonomy" id="468058"/>
    <lineage>
        <taxon>Bacteria</taxon>
        <taxon>Pseudomonadati</taxon>
        <taxon>Bacteroidota</taxon>
        <taxon>Sphingobacteriia</taxon>
        <taxon>Sphingobacteriales</taxon>
        <taxon>Sphingobacteriaceae</taxon>
        <taxon>Mucilaginibacter</taxon>
    </lineage>
</organism>
<dbReference type="InterPro" id="IPR003423">
    <property type="entry name" value="OMP_efflux"/>
</dbReference>
<keyword evidence="3" id="KW-1185">Reference proteome</keyword>
<proteinExistence type="inferred from homology"/>
<dbReference type="EMBL" id="QGHA01000002">
    <property type="protein sequence ID" value="PWK78792.1"/>
    <property type="molecule type" value="Genomic_DNA"/>
</dbReference>
<protein>
    <submittedName>
        <fullName evidence="2">Outer membrane efflux protein</fullName>
    </submittedName>
</protein>
<name>A0A316HV30_9SPHI</name>
<dbReference type="GO" id="GO:0015562">
    <property type="term" value="F:efflux transmembrane transporter activity"/>
    <property type="evidence" value="ECO:0007669"/>
    <property type="project" value="InterPro"/>
</dbReference>
<dbReference type="Proteomes" id="UP000245678">
    <property type="component" value="Unassembled WGS sequence"/>
</dbReference>
<reference evidence="2 3" key="1">
    <citation type="submission" date="2018-05" db="EMBL/GenBank/DDBJ databases">
        <title>Genomic Encyclopedia of Archaeal and Bacterial Type Strains, Phase II (KMG-II): from individual species to whole genera.</title>
        <authorList>
            <person name="Goeker M."/>
        </authorList>
    </citation>
    <scope>NUCLEOTIDE SEQUENCE [LARGE SCALE GENOMIC DNA]</scope>
    <source>
        <strain evidence="2 3">DSM 19975</strain>
    </source>
</reference>
<dbReference type="Gene3D" id="1.20.1600.10">
    <property type="entry name" value="Outer membrane efflux proteins (OEP)"/>
    <property type="match status" value="1"/>
</dbReference>
<dbReference type="SUPFAM" id="SSF56954">
    <property type="entry name" value="Outer membrane efflux proteins (OEP)"/>
    <property type="match status" value="1"/>
</dbReference>
<accession>A0A316HV30</accession>
<evidence type="ECO:0000313" key="2">
    <source>
        <dbReference type="EMBL" id="PWK78792.1"/>
    </source>
</evidence>
<gene>
    <name evidence="2" type="ORF">LX99_01244</name>
</gene>
<evidence type="ECO:0000256" key="1">
    <source>
        <dbReference type="ARBA" id="ARBA00007613"/>
    </source>
</evidence>
<evidence type="ECO:0000313" key="3">
    <source>
        <dbReference type="Proteomes" id="UP000245678"/>
    </source>
</evidence>